<keyword evidence="1 2" id="KW-0690">Ribosome biogenesis</keyword>
<keyword evidence="2" id="KW-0963">Cytoplasm</keyword>
<accession>A0AAW6TZE5</accession>
<dbReference type="Pfam" id="PF02033">
    <property type="entry name" value="RBFA"/>
    <property type="match status" value="1"/>
</dbReference>
<comment type="caution">
    <text evidence="3">The sequence shown here is derived from an EMBL/GenBank/DDBJ whole genome shotgun (WGS) entry which is preliminary data.</text>
</comment>
<dbReference type="EMBL" id="JASCXX010000015">
    <property type="protein sequence ID" value="MDI6449960.1"/>
    <property type="molecule type" value="Genomic_DNA"/>
</dbReference>
<organism evidence="3 4">
    <name type="scientific">Anaerobaca lacustris</name>
    <dbReference type="NCBI Taxonomy" id="3044600"/>
    <lineage>
        <taxon>Bacteria</taxon>
        <taxon>Pseudomonadati</taxon>
        <taxon>Planctomycetota</taxon>
        <taxon>Phycisphaerae</taxon>
        <taxon>Sedimentisphaerales</taxon>
        <taxon>Anaerobacaceae</taxon>
        <taxon>Anaerobaca</taxon>
    </lineage>
</organism>
<dbReference type="Gene3D" id="3.30.300.20">
    <property type="match status" value="1"/>
</dbReference>
<evidence type="ECO:0000313" key="4">
    <source>
        <dbReference type="Proteomes" id="UP001431776"/>
    </source>
</evidence>
<comment type="similarity">
    <text evidence="2">Belongs to the RbfA family.</text>
</comment>
<dbReference type="PANTHER" id="PTHR33515:SF1">
    <property type="entry name" value="RIBOSOME-BINDING FACTOR A, CHLOROPLASTIC-RELATED"/>
    <property type="match status" value="1"/>
</dbReference>
<dbReference type="InterPro" id="IPR023799">
    <property type="entry name" value="RbfA_dom_sf"/>
</dbReference>
<dbReference type="RefSeq" id="WP_349245368.1">
    <property type="nucleotide sequence ID" value="NZ_JASCXX010000015.1"/>
</dbReference>
<comment type="subcellular location">
    <subcellularLocation>
        <location evidence="2">Cytoplasm</location>
    </subcellularLocation>
</comment>
<evidence type="ECO:0000313" key="3">
    <source>
        <dbReference type="EMBL" id="MDI6449960.1"/>
    </source>
</evidence>
<reference evidence="3" key="1">
    <citation type="submission" date="2023-05" db="EMBL/GenBank/DDBJ databases">
        <title>Anaerotaeda fermentans gen. nov., sp. nov., a novel anaerobic planctomycete of the new family within the order Sedimentisphaerales isolated from Taman Peninsula, Russia.</title>
        <authorList>
            <person name="Khomyakova M.A."/>
            <person name="Merkel A.Y."/>
            <person name="Slobodkin A.I."/>
        </authorList>
    </citation>
    <scope>NUCLEOTIDE SEQUENCE</scope>
    <source>
        <strain evidence="3">M17dextr</strain>
    </source>
</reference>
<dbReference type="AlphaFoldDB" id="A0AAW6TZE5"/>
<sequence length="146" mass="16273">MSRVSAADTGRNDVMPTRRQEKVARVVKEVVSDAIANHLSDPRIAGLVTVTRVEMTPDLRSGDVYLSVLAPSDAARNKTFAAIDHAAKRIQSLLGSALESKFCPVLHFHRDEHFHKTLETMRLIEEVSNERRSRTVESEEPDAPDV</sequence>
<dbReference type="PANTHER" id="PTHR33515">
    <property type="entry name" value="RIBOSOME-BINDING FACTOR A, CHLOROPLASTIC-RELATED"/>
    <property type="match status" value="1"/>
</dbReference>
<dbReference type="GO" id="GO:0030490">
    <property type="term" value="P:maturation of SSU-rRNA"/>
    <property type="evidence" value="ECO:0007669"/>
    <property type="project" value="UniProtKB-UniRule"/>
</dbReference>
<dbReference type="HAMAP" id="MF_00003">
    <property type="entry name" value="RbfA"/>
    <property type="match status" value="1"/>
</dbReference>
<dbReference type="SUPFAM" id="SSF89919">
    <property type="entry name" value="Ribosome-binding factor A, RbfA"/>
    <property type="match status" value="1"/>
</dbReference>
<dbReference type="GO" id="GO:0005829">
    <property type="term" value="C:cytosol"/>
    <property type="evidence" value="ECO:0007669"/>
    <property type="project" value="TreeGrafter"/>
</dbReference>
<comment type="subunit">
    <text evidence="2">Monomer. Binds 30S ribosomal subunits, but not 50S ribosomal subunits or 70S ribosomes.</text>
</comment>
<keyword evidence="4" id="KW-1185">Reference proteome</keyword>
<evidence type="ECO:0000256" key="1">
    <source>
        <dbReference type="ARBA" id="ARBA00022517"/>
    </source>
</evidence>
<proteinExistence type="inferred from homology"/>
<evidence type="ECO:0000256" key="2">
    <source>
        <dbReference type="HAMAP-Rule" id="MF_00003"/>
    </source>
</evidence>
<dbReference type="InterPro" id="IPR015946">
    <property type="entry name" value="KH_dom-like_a/b"/>
</dbReference>
<dbReference type="Proteomes" id="UP001431776">
    <property type="component" value="Unassembled WGS sequence"/>
</dbReference>
<name>A0AAW6TZE5_9BACT</name>
<dbReference type="GO" id="GO:0043024">
    <property type="term" value="F:ribosomal small subunit binding"/>
    <property type="evidence" value="ECO:0007669"/>
    <property type="project" value="TreeGrafter"/>
</dbReference>
<dbReference type="InterPro" id="IPR000238">
    <property type="entry name" value="RbfA"/>
</dbReference>
<gene>
    <name evidence="2 3" type="primary">rbfA</name>
    <name evidence="3" type="ORF">QJ522_12955</name>
</gene>
<dbReference type="NCBIfam" id="TIGR00082">
    <property type="entry name" value="rbfA"/>
    <property type="match status" value="1"/>
</dbReference>
<comment type="function">
    <text evidence="2">One of several proteins that assist in the late maturation steps of the functional core of the 30S ribosomal subunit. Associates with free 30S ribosomal subunits (but not with 30S subunits that are part of 70S ribosomes or polysomes). Required for efficient processing of 16S rRNA. May interact with the 5'-terminal helix region of 16S rRNA.</text>
</comment>
<protein>
    <recommendedName>
        <fullName evidence="2">Ribosome-binding factor A</fullName>
    </recommendedName>
</protein>